<dbReference type="NCBIfam" id="TIGR03000">
    <property type="entry name" value="plancto_dom_1"/>
    <property type="match status" value="1"/>
</dbReference>
<keyword evidence="2" id="KW-0808">Transferase</keyword>
<dbReference type="SUPFAM" id="SSF53335">
    <property type="entry name" value="S-adenosyl-L-methionine-dependent methyltransferases"/>
    <property type="match status" value="1"/>
</dbReference>
<keyword evidence="5" id="KW-0732">Signal</keyword>
<dbReference type="GO" id="GO:0016279">
    <property type="term" value="F:protein-lysine N-methyltransferase activity"/>
    <property type="evidence" value="ECO:0007669"/>
    <property type="project" value="InterPro"/>
</dbReference>
<dbReference type="InterPro" id="IPR026170">
    <property type="entry name" value="FAM173A/B"/>
</dbReference>
<keyword evidence="3" id="KW-0949">S-adenosyl-L-methionine</keyword>
<evidence type="ECO:0000259" key="6">
    <source>
        <dbReference type="Pfam" id="PF13649"/>
    </source>
</evidence>
<evidence type="ECO:0000313" key="8">
    <source>
        <dbReference type="Proteomes" id="UP000676194"/>
    </source>
</evidence>
<evidence type="ECO:0000256" key="5">
    <source>
        <dbReference type="SAM" id="SignalP"/>
    </source>
</evidence>
<name>A0A8E6B6Y3_9BACT</name>
<dbReference type="InterPro" id="IPR041698">
    <property type="entry name" value="Methyltransf_25"/>
</dbReference>
<accession>A0A8E6B6Y3</accession>
<evidence type="ECO:0000256" key="1">
    <source>
        <dbReference type="ARBA" id="ARBA00022603"/>
    </source>
</evidence>
<dbReference type="Gene3D" id="3.40.50.150">
    <property type="entry name" value="Vaccinia Virus protein VP39"/>
    <property type="match status" value="1"/>
</dbReference>
<feature type="chain" id="PRO_5034856384" evidence="5">
    <location>
        <begin position="22"/>
        <end position="291"/>
    </location>
</feature>
<gene>
    <name evidence="7" type="ORF">KIH39_00825</name>
</gene>
<feature type="domain" description="Methyltransferase" evidence="6">
    <location>
        <begin position="160"/>
        <end position="241"/>
    </location>
</feature>
<reference evidence="7" key="1">
    <citation type="submission" date="2021-05" db="EMBL/GenBank/DDBJ databases">
        <title>Complete genome sequence of the cellulolytic planctomycete Telmatocola sphagniphila SP2T and characterization of the first cellulase from planctomycetes.</title>
        <authorList>
            <person name="Rakitin A.L."/>
            <person name="Beletsky A.V."/>
            <person name="Naumoff D.G."/>
            <person name="Kulichevskaya I.S."/>
            <person name="Mardanov A.V."/>
            <person name="Ravin N.V."/>
            <person name="Dedysh S.N."/>
        </authorList>
    </citation>
    <scope>NUCLEOTIDE SEQUENCE</scope>
    <source>
        <strain evidence="7">SP2T</strain>
    </source>
</reference>
<keyword evidence="1" id="KW-0489">Methyltransferase</keyword>
<dbReference type="InterPro" id="IPR029063">
    <property type="entry name" value="SAM-dependent_MTases_sf"/>
</dbReference>
<dbReference type="Proteomes" id="UP000676194">
    <property type="component" value="Chromosome"/>
</dbReference>
<feature type="region of interest" description="Disordered" evidence="4">
    <location>
        <begin position="24"/>
        <end position="45"/>
    </location>
</feature>
<dbReference type="CDD" id="cd02440">
    <property type="entry name" value="AdoMet_MTases"/>
    <property type="match status" value="1"/>
</dbReference>
<evidence type="ECO:0000256" key="2">
    <source>
        <dbReference type="ARBA" id="ARBA00022679"/>
    </source>
</evidence>
<dbReference type="RefSeq" id="WP_213497384.1">
    <property type="nucleotide sequence ID" value="NZ_CP074694.1"/>
</dbReference>
<evidence type="ECO:0000256" key="3">
    <source>
        <dbReference type="ARBA" id="ARBA00022691"/>
    </source>
</evidence>
<dbReference type="Pfam" id="PF13649">
    <property type="entry name" value="Methyltransf_25"/>
    <property type="match status" value="1"/>
</dbReference>
<dbReference type="EMBL" id="CP074694">
    <property type="protein sequence ID" value="QVL32492.1"/>
    <property type="molecule type" value="Genomic_DNA"/>
</dbReference>
<organism evidence="7 8">
    <name type="scientific">Telmatocola sphagniphila</name>
    <dbReference type="NCBI Taxonomy" id="1123043"/>
    <lineage>
        <taxon>Bacteria</taxon>
        <taxon>Pseudomonadati</taxon>
        <taxon>Planctomycetota</taxon>
        <taxon>Planctomycetia</taxon>
        <taxon>Gemmatales</taxon>
        <taxon>Gemmataceae</taxon>
    </lineage>
</organism>
<dbReference type="PANTHER" id="PTHR13610">
    <property type="entry name" value="METHYLTRANSFERASE DOMAIN-CONTAINING PROTEIN"/>
    <property type="match status" value="1"/>
</dbReference>
<sequence>MKWRIGMLCLAAFGFLGLATAQDPKKTEQAKKDAPKTEQKTEAGKEAKIKVLVSPDASVELRIDGQLTRSTGDVREFVTPKLDPTKKYSYKFSALIEPNNYTKITRNREIEFKAGDDVLVDLRTKLPTDEEDVKIRWVPTPDDICEEMAKLAKIGKDDVVYDLGCGDAITIRTAVKKFGAKKGIGVDIDPDRIKDAKKAAKDDGIADKIEIREGDILKLKPLDDANVVMIYMSDYMMDQLQPLFEKLKPGSRIVSHRFVMAKWKADKSITVTGKDGDEYNLHLWIVPEKKK</sequence>
<evidence type="ECO:0000313" key="7">
    <source>
        <dbReference type="EMBL" id="QVL32492.1"/>
    </source>
</evidence>
<dbReference type="AlphaFoldDB" id="A0A8E6B6Y3"/>
<dbReference type="PANTHER" id="PTHR13610:SF11">
    <property type="entry name" value="METHYLTRANSFERASE DOMAIN-CONTAINING PROTEIN"/>
    <property type="match status" value="1"/>
</dbReference>
<proteinExistence type="predicted"/>
<feature type="signal peptide" evidence="5">
    <location>
        <begin position="1"/>
        <end position="21"/>
    </location>
</feature>
<keyword evidence="8" id="KW-1185">Reference proteome</keyword>
<protein>
    <submittedName>
        <fullName evidence="7">TIGR03000 domain-containing protein</fullName>
    </submittedName>
</protein>
<dbReference type="KEGG" id="tsph:KIH39_00825"/>
<evidence type="ECO:0000256" key="4">
    <source>
        <dbReference type="SAM" id="MobiDB-lite"/>
    </source>
</evidence>
<dbReference type="GO" id="GO:0032259">
    <property type="term" value="P:methylation"/>
    <property type="evidence" value="ECO:0007669"/>
    <property type="project" value="UniProtKB-KW"/>
</dbReference>
<dbReference type="InterPro" id="IPR017460">
    <property type="entry name" value="CHP03000_planctomycetes"/>
</dbReference>